<name>A0AAN6DRH9_9EURO</name>
<reference evidence="10" key="1">
    <citation type="journal article" date="2022" name="bioRxiv">
        <title>Deciphering the potential niche of two novel black yeast fungi from a biological soil crust based on their genomes, phenotypes, and melanin regulation.</title>
        <authorList>
            <consortium name="DOE Joint Genome Institute"/>
            <person name="Carr E.C."/>
            <person name="Barton Q."/>
            <person name="Grambo S."/>
            <person name="Sullivan M."/>
            <person name="Renfro C.M."/>
            <person name="Kuo A."/>
            <person name="Pangilinan J."/>
            <person name="Lipzen A."/>
            <person name="Keymanesh K."/>
            <person name="Savage E."/>
            <person name="Barry K."/>
            <person name="Grigoriev I.V."/>
            <person name="Riekhof W.R."/>
            <person name="Harris S.S."/>
        </authorList>
    </citation>
    <scope>NUCLEOTIDE SEQUENCE</scope>
    <source>
        <strain evidence="10">JF 03-4F</strain>
    </source>
</reference>
<dbReference type="GO" id="GO:0005739">
    <property type="term" value="C:mitochondrion"/>
    <property type="evidence" value="ECO:0007669"/>
    <property type="project" value="UniProtKB-SubCell"/>
</dbReference>
<keyword evidence="7" id="KW-0687">Ribonucleoprotein</keyword>
<dbReference type="GO" id="GO:0005840">
    <property type="term" value="C:ribosome"/>
    <property type="evidence" value="ECO:0007669"/>
    <property type="project" value="UniProtKB-KW"/>
</dbReference>
<dbReference type="GO" id="GO:0003697">
    <property type="term" value="F:single-stranded DNA binding"/>
    <property type="evidence" value="ECO:0007669"/>
    <property type="project" value="InterPro"/>
</dbReference>
<evidence type="ECO:0000256" key="6">
    <source>
        <dbReference type="ARBA" id="ARBA00023163"/>
    </source>
</evidence>
<keyword evidence="3" id="KW-0689">Ribosomal protein</keyword>
<protein>
    <recommendedName>
        <fullName evidence="8">Large ribosomal subunit protein mL67</fullName>
    </recommendedName>
</protein>
<evidence type="ECO:0000256" key="7">
    <source>
        <dbReference type="ARBA" id="ARBA00023274"/>
    </source>
</evidence>
<evidence type="ECO:0000256" key="1">
    <source>
        <dbReference type="ARBA" id="ARBA00004173"/>
    </source>
</evidence>
<dbReference type="AlphaFoldDB" id="A0AAN6DRH9"/>
<feature type="region of interest" description="Disordered" evidence="9">
    <location>
        <begin position="1"/>
        <end position="50"/>
    </location>
</feature>
<comment type="subcellular location">
    <subcellularLocation>
        <location evidence="1">Mitochondrion</location>
    </subcellularLocation>
</comment>
<feature type="compositionally biased region" description="Basic residues" evidence="9">
    <location>
        <begin position="264"/>
        <end position="273"/>
    </location>
</feature>
<accession>A0AAN6DRH9</accession>
<evidence type="ECO:0000313" key="10">
    <source>
        <dbReference type="EMBL" id="KAI1611171.1"/>
    </source>
</evidence>
<feature type="region of interest" description="Disordered" evidence="9">
    <location>
        <begin position="264"/>
        <end position="286"/>
    </location>
</feature>
<keyword evidence="5" id="KW-0496">Mitochondrion</keyword>
<comment type="caution">
    <text evidence="10">The sequence shown here is derived from an EMBL/GenBank/DDBJ whole genome shotgun (WGS) entry which is preliminary data.</text>
</comment>
<evidence type="ECO:0000256" key="9">
    <source>
        <dbReference type="SAM" id="MobiDB-lite"/>
    </source>
</evidence>
<organism evidence="10 11">
    <name type="scientific">Exophiala viscosa</name>
    <dbReference type="NCBI Taxonomy" id="2486360"/>
    <lineage>
        <taxon>Eukaryota</taxon>
        <taxon>Fungi</taxon>
        <taxon>Dikarya</taxon>
        <taxon>Ascomycota</taxon>
        <taxon>Pezizomycotina</taxon>
        <taxon>Eurotiomycetes</taxon>
        <taxon>Chaetothyriomycetidae</taxon>
        <taxon>Chaetothyriales</taxon>
        <taxon>Herpotrichiellaceae</taxon>
        <taxon>Exophiala</taxon>
    </lineage>
</organism>
<keyword evidence="11" id="KW-1185">Reference proteome</keyword>
<feature type="compositionally biased region" description="Low complexity" evidence="9">
    <location>
        <begin position="12"/>
        <end position="29"/>
    </location>
</feature>
<dbReference type="EMBL" id="MU404357">
    <property type="protein sequence ID" value="KAI1611171.1"/>
    <property type="molecule type" value="Genomic_DNA"/>
</dbReference>
<keyword evidence="4" id="KW-0805">Transcription regulation</keyword>
<dbReference type="GO" id="GO:0003735">
    <property type="term" value="F:structural constituent of ribosome"/>
    <property type="evidence" value="ECO:0007669"/>
    <property type="project" value="TreeGrafter"/>
</dbReference>
<evidence type="ECO:0000256" key="5">
    <source>
        <dbReference type="ARBA" id="ARBA00023128"/>
    </source>
</evidence>
<comment type="similarity">
    <text evidence="2">Belongs to the mitochondrion-specific ribosomal protein mL67 family.</text>
</comment>
<feature type="region of interest" description="Disordered" evidence="9">
    <location>
        <begin position="465"/>
        <end position="496"/>
    </location>
</feature>
<dbReference type="GO" id="GO:1990904">
    <property type="term" value="C:ribonucleoprotein complex"/>
    <property type="evidence" value="ECO:0007669"/>
    <property type="project" value="UniProtKB-KW"/>
</dbReference>
<evidence type="ECO:0000256" key="8">
    <source>
        <dbReference type="ARBA" id="ARBA00035185"/>
    </source>
</evidence>
<evidence type="ECO:0000313" key="11">
    <source>
        <dbReference type="Proteomes" id="UP001203852"/>
    </source>
</evidence>
<dbReference type="PANTHER" id="PTHR28184">
    <property type="entry name" value="MITOCHONDRIAL HOMOLOGOUS RECOMBINATION PROTEIN 1"/>
    <property type="match status" value="1"/>
</dbReference>
<dbReference type="Pfam" id="PF12829">
    <property type="entry name" value="Mhr1"/>
    <property type="match status" value="1"/>
</dbReference>
<sequence length="603" mass="68442">MAATAAITMAHQMPPMSIPQMPRIRPPRMLKGTKSPNTDPQPPLGPSGEDRWWVQGKWRKHNANALKDRAQIQSRQAVKALRHGTHGLDIYAYRHVRTNQVVYSLTRTLQSTKVLNQLVFHGKKTVPSSVRTDMWTPHFSIHFPSTPAGALEGLFAFQKLRELSLQRQLSPPDDLIRVTEEDIAVIKSKIGNPVDHQEMAAREELTGKIPKIGEILPKKLHARRLMDHKATSVADAAFVLDWISSGPGPLERLVEVATNRAVRHSQKTRRARQRANTIRKEETSEQQKLEDRASWALEVHESDNRSRLPLMRAALEQLSMEHQGLVSCGRLVEAENIRELRDAVKEWEAFYDGDASKVDVEAWSRRQYTLRQAERRAIEEWFDLHDVPMSEHGSVWKNVAEARQAALNQFEEKEGKILQDSDKGKPDWAELREVKMYWADLNDGLFAASWPQNVVHSRLAPFNVARGQPRRPQGAAGAVLKQLKDAKKTDQAETEQTRQDTILSKSVHVIGGRLDDGWMPVEFASGVKQPAPLQPRQPDAEDLEDSYAYEQDQERGRGTAGEDIAAVREDVEHSNTGILARGWGRVRGFFGRRKRESTIYEDR</sequence>
<keyword evidence="6" id="KW-0804">Transcription</keyword>
<gene>
    <name evidence="10" type="ORF">EDD36DRAFT_443300</name>
</gene>
<dbReference type="Proteomes" id="UP001203852">
    <property type="component" value="Unassembled WGS sequence"/>
</dbReference>
<feature type="compositionally biased region" description="Basic and acidic residues" evidence="9">
    <location>
        <begin position="482"/>
        <end position="496"/>
    </location>
</feature>
<evidence type="ECO:0000256" key="2">
    <source>
        <dbReference type="ARBA" id="ARBA00010741"/>
    </source>
</evidence>
<evidence type="ECO:0000256" key="4">
    <source>
        <dbReference type="ARBA" id="ARBA00023015"/>
    </source>
</evidence>
<evidence type="ECO:0000256" key="3">
    <source>
        <dbReference type="ARBA" id="ARBA00022980"/>
    </source>
</evidence>
<dbReference type="InterPro" id="IPR024629">
    <property type="entry name" value="Ribosomal_mL67"/>
</dbReference>
<dbReference type="GO" id="GO:0000150">
    <property type="term" value="F:DNA strand exchange activity"/>
    <property type="evidence" value="ECO:0007669"/>
    <property type="project" value="InterPro"/>
</dbReference>
<dbReference type="PANTHER" id="PTHR28184:SF1">
    <property type="entry name" value="LARGE RIBOSOMAL SUBUNIT PROTEIN ML67"/>
    <property type="match status" value="1"/>
</dbReference>
<proteinExistence type="inferred from homology"/>